<gene>
    <name evidence="1" type="ORF">ACOLOM_LOCUS1196</name>
</gene>
<keyword evidence="2" id="KW-1185">Reference proteome</keyword>
<protein>
    <submittedName>
        <fullName evidence="1">1989_t:CDS:1</fullName>
    </submittedName>
</protein>
<organism evidence="1 2">
    <name type="scientific">Acaulospora colombiana</name>
    <dbReference type="NCBI Taxonomy" id="27376"/>
    <lineage>
        <taxon>Eukaryota</taxon>
        <taxon>Fungi</taxon>
        <taxon>Fungi incertae sedis</taxon>
        <taxon>Mucoromycota</taxon>
        <taxon>Glomeromycotina</taxon>
        <taxon>Glomeromycetes</taxon>
        <taxon>Diversisporales</taxon>
        <taxon>Acaulosporaceae</taxon>
        <taxon>Acaulospora</taxon>
    </lineage>
</organism>
<dbReference type="EMBL" id="CAJVPT010001385">
    <property type="protein sequence ID" value="CAG8461674.1"/>
    <property type="molecule type" value="Genomic_DNA"/>
</dbReference>
<reference evidence="1" key="1">
    <citation type="submission" date="2021-06" db="EMBL/GenBank/DDBJ databases">
        <authorList>
            <person name="Kallberg Y."/>
            <person name="Tangrot J."/>
            <person name="Rosling A."/>
        </authorList>
    </citation>
    <scope>NUCLEOTIDE SEQUENCE</scope>
    <source>
        <strain evidence="1">CL356</strain>
    </source>
</reference>
<comment type="caution">
    <text evidence="1">The sequence shown here is derived from an EMBL/GenBank/DDBJ whole genome shotgun (WGS) entry which is preliminary data.</text>
</comment>
<evidence type="ECO:0000313" key="1">
    <source>
        <dbReference type="EMBL" id="CAG8461674.1"/>
    </source>
</evidence>
<dbReference type="Proteomes" id="UP000789525">
    <property type="component" value="Unassembled WGS sequence"/>
</dbReference>
<proteinExistence type="predicted"/>
<sequence>MSQLLEVTEYDVIILGTGLVESILAGEVGLAPGCERAVWWKLVFVQLPRAFGLGPLHARSFTRFDLVDSADGNEQENYDALARYLLNSEASEQNDAISTVIAEQFKSKILDRTRENEEAITIESSRLSHLLQLHKGSKEISDDTVRHVSTSLSNFERIETLATLLNESKKYNLDIAPKMVPCRGELIETLISSGVGRYLNFKAMDRTYIYSDGTFDKVPCSKDDVFTSQTMSFVEKRTLMRFLTFALDYSNSPEVYSGFEEKPFATFLREKFKIEGKLLSAILYTISLIQIGELDVNTAQGLEKTQRYLKSLGRYGNAAFLVALYGSVSEIAQGFFCAVYGGIYMLDHPVKYILINESSNKFSGLVDVNEQQLSSTFLVTAIDYLPIKFIDDEEKWEQTSLAIVIIDRFIHEESSDATLTVFPPNEVNNRYPISVLQFSAGTQSSSLDCEDAAIQAKKYFEMMCPGEEFLPPGPDPEEDEFNID</sequence>
<accession>A0ACA9K9Z5</accession>
<evidence type="ECO:0000313" key="2">
    <source>
        <dbReference type="Proteomes" id="UP000789525"/>
    </source>
</evidence>
<name>A0ACA9K9Z5_9GLOM</name>